<gene>
    <name evidence="5" type="ORF">PGLA1383_LOCUS12948</name>
</gene>
<sequence length="883" mass="96857">KLYSMQTIIRTNDTAPKRAEGGTQKVKGKLDAFLQQGMQWPLTMFFLVACALSVCLRCLDQWLFSEEDDPGASELCVFLAFAVGVAFFMRSQQRGPLRPTRAPFQKRPLVADESTQEQRRPPRKPAQTRTARGAGSGYSYEETAVTGLDQQQAAEIVAACKRGELALAEARFAQMLRSFSSGHGLCSEMFTSSRLGSTAPCQAIQPMLEACLDAGDVHRAAAWVQMLLTAGLHPSSRSLQAVTEGLVQSSEASQAEQLLLKVCLAGAPIDATCLQLIFEHCISPEDTSRVEAWLARLKQRSHQELMAGFLAILRSKRHARSGADTDVWMHRAIEAGAAHSSHIYNAAITSCARAGDPERAERWLQAMEVAAKDEPGLKPDVISYSAIMDAFAQRGETDRTESWLQRMVAAGVCPDAVSFNTVVKAHARVGDVAGAERWLKIARERGMKLDTFGYNAVIAAAARAIDPETAEKWLCQMLEDGAEPDVISYNSVINAYAKKSDAAGALRIVNLMCQNHVEPDVVTLGVAVHACAKAGEQEKAEAVFDLILARGKTRPDAIGFNALINASVKAGDTARAELWLSKMLEAGVTPSVVSYTTMLHAHARAGDIEKTERCLELMQQNNVEANVVSYSALIHACVKAGDIARAEKWFEAMRSAGIQANTVSYSSLLNVCAKAGDYKKAERWLDDMCKDGVNPNVVCYNNVIDACAKAGQAQRAETWLWRLAGEEAGPYDDFRLAPTRQSFTTAAQAHAMLGSFKEVERILHQMEDRGIAMDEFSLTVQLSAYARSRPRQRERAEATFRAYTDRGLPITRPPLRVLKSILGAPRFDKLLEEQHIKETPCSLPMDHKPCRTKRVGPQVDATVLTTRGASKTRLQMPYNKESM</sequence>
<dbReference type="InterPro" id="IPR011990">
    <property type="entry name" value="TPR-like_helical_dom_sf"/>
</dbReference>
<dbReference type="PROSITE" id="PS51375">
    <property type="entry name" value="PPR"/>
    <property type="match status" value="9"/>
</dbReference>
<keyword evidence="1" id="KW-0677">Repeat</keyword>
<dbReference type="PANTHER" id="PTHR47447:SF17">
    <property type="entry name" value="OS12G0638900 PROTEIN"/>
    <property type="match status" value="1"/>
</dbReference>
<name>A0A813E2E9_POLGL</name>
<feature type="repeat" description="PPR" evidence="2">
    <location>
        <begin position="520"/>
        <end position="554"/>
    </location>
</feature>
<feature type="repeat" description="PPR" evidence="2">
    <location>
        <begin position="485"/>
        <end position="519"/>
    </location>
</feature>
<reference evidence="5" key="1">
    <citation type="submission" date="2021-02" db="EMBL/GenBank/DDBJ databases">
        <authorList>
            <person name="Dougan E. K."/>
            <person name="Rhodes N."/>
            <person name="Thang M."/>
            <person name="Chan C."/>
        </authorList>
    </citation>
    <scope>NUCLEOTIDE SEQUENCE</scope>
</reference>
<dbReference type="Pfam" id="PF13812">
    <property type="entry name" value="PPR_3"/>
    <property type="match status" value="1"/>
</dbReference>
<feature type="repeat" description="PPR" evidence="2">
    <location>
        <begin position="415"/>
        <end position="449"/>
    </location>
</feature>
<dbReference type="OrthoDB" id="185373at2759"/>
<feature type="region of interest" description="Disordered" evidence="3">
    <location>
        <begin position="96"/>
        <end position="138"/>
    </location>
</feature>
<comment type="caution">
    <text evidence="5">The sequence shown here is derived from an EMBL/GenBank/DDBJ whole genome shotgun (WGS) entry which is preliminary data.</text>
</comment>
<dbReference type="NCBIfam" id="TIGR00756">
    <property type="entry name" value="PPR"/>
    <property type="match status" value="8"/>
</dbReference>
<organism evidence="5 6">
    <name type="scientific">Polarella glacialis</name>
    <name type="common">Dinoflagellate</name>
    <dbReference type="NCBI Taxonomy" id="89957"/>
    <lineage>
        <taxon>Eukaryota</taxon>
        <taxon>Sar</taxon>
        <taxon>Alveolata</taxon>
        <taxon>Dinophyceae</taxon>
        <taxon>Suessiales</taxon>
        <taxon>Suessiaceae</taxon>
        <taxon>Polarella</taxon>
    </lineage>
</organism>
<dbReference type="Gene3D" id="1.25.40.10">
    <property type="entry name" value="Tetratricopeptide repeat domain"/>
    <property type="match status" value="6"/>
</dbReference>
<dbReference type="Pfam" id="PF01535">
    <property type="entry name" value="PPR"/>
    <property type="match status" value="2"/>
</dbReference>
<evidence type="ECO:0000256" key="3">
    <source>
        <dbReference type="SAM" id="MobiDB-lite"/>
    </source>
</evidence>
<dbReference type="EMBL" id="CAJNNV010007033">
    <property type="protein sequence ID" value="CAE8594397.1"/>
    <property type="molecule type" value="Genomic_DNA"/>
</dbReference>
<evidence type="ECO:0000259" key="4">
    <source>
        <dbReference type="Pfam" id="PF23276"/>
    </source>
</evidence>
<dbReference type="InterPro" id="IPR002885">
    <property type="entry name" value="PPR_rpt"/>
</dbReference>
<feature type="repeat" description="PPR" evidence="2">
    <location>
        <begin position="556"/>
        <end position="590"/>
    </location>
</feature>
<feature type="repeat" description="PPR" evidence="2">
    <location>
        <begin position="591"/>
        <end position="625"/>
    </location>
</feature>
<evidence type="ECO:0000313" key="6">
    <source>
        <dbReference type="Proteomes" id="UP000654075"/>
    </source>
</evidence>
<dbReference type="PANTHER" id="PTHR47447">
    <property type="entry name" value="OS03G0856100 PROTEIN"/>
    <property type="match status" value="1"/>
</dbReference>
<feature type="repeat" description="PPR" evidence="2">
    <location>
        <begin position="450"/>
        <end position="484"/>
    </location>
</feature>
<feature type="domain" description="Pentatricopeptide repeat-containing protein-mitochondrial" evidence="4">
    <location>
        <begin position="457"/>
        <end position="576"/>
    </location>
</feature>
<protein>
    <recommendedName>
        <fullName evidence="4">Pentatricopeptide repeat-containing protein-mitochondrial domain-containing protein</fullName>
    </recommendedName>
</protein>
<feature type="repeat" description="PPR" evidence="2">
    <location>
        <begin position="626"/>
        <end position="660"/>
    </location>
</feature>
<dbReference type="InterPro" id="IPR057027">
    <property type="entry name" value="TPR_mt"/>
</dbReference>
<evidence type="ECO:0000256" key="2">
    <source>
        <dbReference type="PROSITE-ProRule" id="PRU00708"/>
    </source>
</evidence>
<feature type="repeat" description="PPR" evidence="2">
    <location>
        <begin position="380"/>
        <end position="414"/>
    </location>
</feature>
<evidence type="ECO:0000256" key="1">
    <source>
        <dbReference type="ARBA" id="ARBA00022737"/>
    </source>
</evidence>
<dbReference type="Pfam" id="PF13041">
    <property type="entry name" value="PPR_2"/>
    <property type="match status" value="2"/>
</dbReference>
<keyword evidence="6" id="KW-1185">Reference proteome</keyword>
<dbReference type="Proteomes" id="UP000654075">
    <property type="component" value="Unassembled WGS sequence"/>
</dbReference>
<feature type="non-terminal residue" evidence="5">
    <location>
        <position position="883"/>
    </location>
</feature>
<dbReference type="AlphaFoldDB" id="A0A813E2E9"/>
<dbReference type="SUPFAM" id="SSF81901">
    <property type="entry name" value="HCP-like"/>
    <property type="match status" value="1"/>
</dbReference>
<evidence type="ECO:0000313" key="5">
    <source>
        <dbReference type="EMBL" id="CAE8594397.1"/>
    </source>
</evidence>
<dbReference type="Pfam" id="PF23276">
    <property type="entry name" value="TPR_24"/>
    <property type="match status" value="1"/>
</dbReference>
<accession>A0A813E2E9</accession>
<proteinExistence type="predicted"/>
<feature type="repeat" description="PPR" evidence="2">
    <location>
        <begin position="661"/>
        <end position="695"/>
    </location>
</feature>